<dbReference type="Pfam" id="PF21307">
    <property type="entry name" value="Glyco_hydro_95_C"/>
    <property type="match status" value="1"/>
</dbReference>
<dbReference type="GO" id="GO:0016787">
    <property type="term" value="F:hydrolase activity"/>
    <property type="evidence" value="ECO:0007669"/>
    <property type="project" value="UniProtKB-KW"/>
</dbReference>
<dbReference type="InterPro" id="IPR054363">
    <property type="entry name" value="GH95_cat"/>
</dbReference>
<evidence type="ECO:0000313" key="4">
    <source>
        <dbReference type="Proteomes" id="UP001343257"/>
    </source>
</evidence>
<evidence type="ECO:0000259" key="2">
    <source>
        <dbReference type="Pfam" id="PF22124"/>
    </source>
</evidence>
<dbReference type="EMBL" id="JARTLD010000038">
    <property type="protein sequence ID" value="MED5018784.1"/>
    <property type="molecule type" value="Genomic_DNA"/>
</dbReference>
<evidence type="ECO:0000313" key="3">
    <source>
        <dbReference type="EMBL" id="MED5018784.1"/>
    </source>
</evidence>
<name>A0ABU6PWR8_9BACL</name>
<sequence>KTLERRLASGGGHTGWSRAWIINFWARLQDGDKAYENVRALLEHSTLPNLFDNHPPFQIDGNFGGTAGIAEMLLQSHMGELHLLPALPRSWRDGEVRGLRARGGYEVDLKWADGKLEHAMIRAKHDGRCRIRTACSFELLRNGGSATAQGQGDGSWSWETRRGDCYELVITL</sequence>
<dbReference type="PANTHER" id="PTHR31084">
    <property type="entry name" value="ALPHA-L-FUCOSIDASE 2"/>
    <property type="match status" value="1"/>
</dbReference>
<accession>A0ABU6PWR8</accession>
<dbReference type="Gene3D" id="2.60.40.1180">
    <property type="entry name" value="Golgi alpha-mannosidase II"/>
    <property type="match status" value="1"/>
</dbReference>
<dbReference type="InterPro" id="IPR013780">
    <property type="entry name" value="Glyco_hydro_b"/>
</dbReference>
<dbReference type="Proteomes" id="UP001343257">
    <property type="component" value="Unassembled WGS sequence"/>
</dbReference>
<evidence type="ECO:0000259" key="1">
    <source>
        <dbReference type="Pfam" id="PF21307"/>
    </source>
</evidence>
<keyword evidence="4" id="KW-1185">Reference proteome</keyword>
<dbReference type="InterPro" id="IPR008928">
    <property type="entry name" value="6-hairpin_glycosidase_sf"/>
</dbReference>
<feature type="domain" description="Alpha fucosidase A-like C-terminal" evidence="1">
    <location>
        <begin position="75"/>
        <end position="168"/>
    </location>
</feature>
<dbReference type="RefSeq" id="WP_412761581.1">
    <property type="nucleotide sequence ID" value="NZ_JARTLD010000038.1"/>
</dbReference>
<feature type="domain" description="Glycosyl hydrolase family 95 catalytic" evidence="2">
    <location>
        <begin position="1"/>
        <end position="73"/>
    </location>
</feature>
<gene>
    <name evidence="3" type="ORF">P9847_15855</name>
</gene>
<feature type="non-terminal residue" evidence="3">
    <location>
        <position position="1"/>
    </location>
</feature>
<dbReference type="PANTHER" id="PTHR31084:SF0">
    <property type="entry name" value="ALPHA-L-FUCOSIDASE 2"/>
    <property type="match status" value="1"/>
</dbReference>
<keyword evidence="3" id="KW-0378">Hydrolase</keyword>
<dbReference type="InterPro" id="IPR049053">
    <property type="entry name" value="AFCA-like_C"/>
</dbReference>
<dbReference type="SUPFAM" id="SSF48208">
    <property type="entry name" value="Six-hairpin glycosidases"/>
    <property type="match status" value="1"/>
</dbReference>
<proteinExistence type="predicted"/>
<protein>
    <submittedName>
        <fullName evidence="3">Glycoside hydrolase family 95 protein</fullName>
    </submittedName>
</protein>
<comment type="caution">
    <text evidence="3">The sequence shown here is derived from an EMBL/GenBank/DDBJ whole genome shotgun (WGS) entry which is preliminary data.</text>
</comment>
<dbReference type="Pfam" id="PF22124">
    <property type="entry name" value="Glyco_hydro_95_cat"/>
    <property type="match status" value="1"/>
</dbReference>
<organism evidence="3 4">
    <name type="scientific">Paenibacillus chibensis</name>
    <dbReference type="NCBI Taxonomy" id="59846"/>
    <lineage>
        <taxon>Bacteria</taxon>
        <taxon>Bacillati</taxon>
        <taxon>Bacillota</taxon>
        <taxon>Bacilli</taxon>
        <taxon>Bacillales</taxon>
        <taxon>Paenibacillaceae</taxon>
        <taxon>Paenibacillus</taxon>
    </lineage>
</organism>
<reference evidence="3 4" key="1">
    <citation type="submission" date="2023-03" db="EMBL/GenBank/DDBJ databases">
        <title>Bacillus Genome Sequencing.</title>
        <authorList>
            <person name="Dunlap C."/>
        </authorList>
    </citation>
    <scope>NUCLEOTIDE SEQUENCE [LARGE SCALE GENOMIC DNA]</scope>
    <source>
        <strain evidence="3 4">NRS-52</strain>
    </source>
</reference>